<dbReference type="AlphaFoldDB" id="A0AB36SAF8"/>
<sequence>MLTIKKGQTYICTKSDKRWWTVGKEYPVFLGSYNEPAIRDDDGDDWHSSYLSISNNQFKLKEEQPKVTLDETQKPVVPKFVAEWFEDNKDDLEFAIWELCVDSYGSAQQGMLDWIQQSENKPIETLVRMKDGYEVDKEPLYYVVFDILQEQKFLVKNIKTKLFYLSNNENVIGNYEQVSFTEQEIKAIDERFWPFAVPVEEVVER</sequence>
<dbReference type="InterPro" id="IPR012865">
    <property type="entry name" value="DUF1642"/>
</dbReference>
<dbReference type="RefSeq" id="WP_016252611.1">
    <property type="nucleotide sequence ID" value="NZ_PDEB01000004.1"/>
</dbReference>
<dbReference type="Proteomes" id="UP000220669">
    <property type="component" value="Unassembled WGS sequence"/>
</dbReference>
<gene>
    <name evidence="1" type="ORF">CRM96_12060</name>
</gene>
<accession>A0AB36SAF8</accession>
<name>A0AB36SAF8_9ENTE</name>
<dbReference type="Pfam" id="PF07852">
    <property type="entry name" value="DUF1642"/>
    <property type="match status" value="1"/>
</dbReference>
<organism evidence="1 2">
    <name type="scientific">Enterococcus durans</name>
    <dbReference type="NCBI Taxonomy" id="53345"/>
    <lineage>
        <taxon>Bacteria</taxon>
        <taxon>Bacillati</taxon>
        <taxon>Bacillota</taxon>
        <taxon>Bacilli</taxon>
        <taxon>Lactobacillales</taxon>
        <taxon>Enterococcaceae</taxon>
        <taxon>Enterococcus</taxon>
    </lineage>
</organism>
<dbReference type="EMBL" id="PDEB01000004">
    <property type="protein sequence ID" value="PEH45691.1"/>
    <property type="molecule type" value="Genomic_DNA"/>
</dbReference>
<comment type="caution">
    <text evidence="1">The sequence shown here is derived from an EMBL/GenBank/DDBJ whole genome shotgun (WGS) entry which is preliminary data.</text>
</comment>
<evidence type="ECO:0000313" key="2">
    <source>
        <dbReference type="Proteomes" id="UP000220669"/>
    </source>
</evidence>
<protein>
    <submittedName>
        <fullName evidence="1">DUF1642 domain-containing protein</fullName>
    </submittedName>
</protein>
<reference evidence="1 2" key="1">
    <citation type="submission" date="2017-09" db="EMBL/GenBank/DDBJ databases">
        <title>FDA dAtabase for Regulatory Grade micrObial Sequences (FDA-ARGOS): Supporting development and validation of Infectious Disease Dx tests.</title>
        <authorList>
            <person name="Minogue T."/>
            <person name="Wolcott M."/>
            <person name="Wasieloski L."/>
            <person name="Aguilar W."/>
            <person name="Moore D."/>
            <person name="Tallon L.J."/>
            <person name="Sadzewicz L."/>
            <person name="Ott S."/>
            <person name="Zhao X."/>
            <person name="Nagaraj S."/>
            <person name="Vavikolanu K."/>
            <person name="Aluvathingal J."/>
            <person name="Nadendla S."/>
            <person name="Sichtig H."/>
        </authorList>
    </citation>
    <scope>NUCLEOTIDE SEQUENCE [LARGE SCALE GENOMIC DNA]</scope>
    <source>
        <strain evidence="1 2">FDAARGOS_396</strain>
    </source>
</reference>
<proteinExistence type="predicted"/>
<evidence type="ECO:0000313" key="1">
    <source>
        <dbReference type="EMBL" id="PEH45691.1"/>
    </source>
</evidence>